<feature type="domain" description="ABC transmembrane type-1" evidence="10">
    <location>
        <begin position="73"/>
        <end position="265"/>
    </location>
</feature>
<dbReference type="AlphaFoldDB" id="A0A2Z4Y4M1"/>
<gene>
    <name evidence="11" type="ORF">BRCON_1317</name>
</gene>
<organism evidence="11 12">
    <name type="scientific">Sumerlaea chitinivorans</name>
    <dbReference type="NCBI Taxonomy" id="2250252"/>
    <lineage>
        <taxon>Bacteria</taxon>
        <taxon>Candidatus Sumerlaeota</taxon>
        <taxon>Candidatus Sumerlaeia</taxon>
        <taxon>Candidatus Sumerlaeales</taxon>
        <taxon>Candidatus Sumerlaeaceae</taxon>
        <taxon>Candidatus Sumerlaea</taxon>
    </lineage>
</organism>
<feature type="transmembrane region" description="Helical" evidence="9">
    <location>
        <begin position="185"/>
        <end position="210"/>
    </location>
</feature>
<dbReference type="EMBL" id="CP030759">
    <property type="protein sequence ID" value="AXA36094.1"/>
    <property type="molecule type" value="Genomic_DNA"/>
</dbReference>
<evidence type="ECO:0000256" key="2">
    <source>
        <dbReference type="ARBA" id="ARBA00009047"/>
    </source>
</evidence>
<dbReference type="Gene3D" id="1.10.3720.10">
    <property type="entry name" value="MetI-like"/>
    <property type="match status" value="1"/>
</dbReference>
<keyword evidence="4" id="KW-1003">Cell membrane</keyword>
<dbReference type="CDD" id="cd06261">
    <property type="entry name" value="TM_PBP2"/>
    <property type="match status" value="1"/>
</dbReference>
<evidence type="ECO:0000313" key="12">
    <source>
        <dbReference type="Proteomes" id="UP000262583"/>
    </source>
</evidence>
<evidence type="ECO:0000256" key="3">
    <source>
        <dbReference type="ARBA" id="ARBA00022448"/>
    </source>
</evidence>
<evidence type="ECO:0000256" key="1">
    <source>
        <dbReference type="ARBA" id="ARBA00004651"/>
    </source>
</evidence>
<evidence type="ECO:0000256" key="4">
    <source>
        <dbReference type="ARBA" id="ARBA00022475"/>
    </source>
</evidence>
<keyword evidence="6 9" id="KW-0812">Transmembrane</keyword>
<comment type="subcellular location">
    <subcellularLocation>
        <location evidence="1 9">Cell membrane</location>
        <topology evidence="1 9">Multi-pass membrane protein</topology>
    </subcellularLocation>
</comment>
<keyword evidence="7 9" id="KW-1133">Transmembrane helix</keyword>
<dbReference type="GO" id="GO:0015423">
    <property type="term" value="F:ABC-type maltose transporter activity"/>
    <property type="evidence" value="ECO:0007669"/>
    <property type="project" value="TreeGrafter"/>
</dbReference>
<dbReference type="InterPro" id="IPR000515">
    <property type="entry name" value="MetI-like"/>
</dbReference>
<keyword evidence="5" id="KW-0762">Sugar transport</keyword>
<reference evidence="11 12" key="1">
    <citation type="submission" date="2018-05" db="EMBL/GenBank/DDBJ databases">
        <title>A metagenomic window into the 2 km-deep terrestrial subsurface aquifer revealed taxonomically and functionally diverse microbial community comprising novel uncultured bacterial lineages.</title>
        <authorList>
            <person name="Kadnikov V.V."/>
            <person name="Mardanov A.V."/>
            <person name="Beletsky A.V."/>
            <person name="Banks D."/>
            <person name="Pimenov N.V."/>
            <person name="Frank Y.A."/>
            <person name="Karnachuk O.V."/>
            <person name="Ravin N.V."/>
        </authorList>
    </citation>
    <scope>NUCLEOTIDE SEQUENCE [LARGE SCALE GENOMIC DNA]</scope>
    <source>
        <strain evidence="11">BY</strain>
    </source>
</reference>
<protein>
    <submittedName>
        <fullName evidence="11">Maltose/maltodextrin ABC transporter, permease protein MalG</fullName>
    </submittedName>
</protein>
<accession>A0A2Z4Y4M1</accession>
<evidence type="ECO:0000313" key="11">
    <source>
        <dbReference type="EMBL" id="AXA36094.1"/>
    </source>
</evidence>
<sequence length="280" mass="31154">MRRATRTAIATHFWLILASIISIFPIVWVVSTSLKYKEDVYQTTRIEVIPSRPNFSNYVEVLTMNNGIFLTWFRNSALVAGATALFGVLLAASAAYAFSRFSFRAKKPLIFFFLVTQMFPGAVLLVPLYFLLQRMGLLGSFPGLIIAYCTVSLPFGVWMLKSYFDTIPKSLDEAGIVDGLSIFGVFWRIIVPLSLPGIAVTAFFAFLTAWNEYMFALAFMTGEKNYLLPVGMAAAFGDQYQTFWHLMAAGSVLTTLPVLAVFVFAQRFLISGLTQGGVKQ</sequence>
<feature type="transmembrane region" description="Helical" evidence="9">
    <location>
        <begin position="77"/>
        <end position="98"/>
    </location>
</feature>
<dbReference type="GO" id="GO:0042956">
    <property type="term" value="P:maltodextrin transmembrane transport"/>
    <property type="evidence" value="ECO:0007669"/>
    <property type="project" value="TreeGrafter"/>
</dbReference>
<proteinExistence type="inferred from homology"/>
<feature type="transmembrane region" description="Helical" evidence="9">
    <location>
        <begin position="110"/>
        <end position="132"/>
    </location>
</feature>
<feature type="transmembrane region" description="Helical" evidence="9">
    <location>
        <begin position="243"/>
        <end position="265"/>
    </location>
</feature>
<name>A0A2Z4Y4M1_SUMC1</name>
<keyword evidence="3 9" id="KW-0813">Transport</keyword>
<evidence type="ECO:0000256" key="7">
    <source>
        <dbReference type="ARBA" id="ARBA00022989"/>
    </source>
</evidence>
<dbReference type="GO" id="GO:0005886">
    <property type="term" value="C:plasma membrane"/>
    <property type="evidence" value="ECO:0007669"/>
    <property type="project" value="UniProtKB-SubCell"/>
</dbReference>
<feature type="transmembrane region" description="Helical" evidence="9">
    <location>
        <begin position="12"/>
        <end position="31"/>
    </location>
</feature>
<dbReference type="Proteomes" id="UP000262583">
    <property type="component" value="Chromosome"/>
</dbReference>
<evidence type="ECO:0000256" key="5">
    <source>
        <dbReference type="ARBA" id="ARBA00022597"/>
    </source>
</evidence>
<dbReference type="PROSITE" id="PS50928">
    <property type="entry name" value="ABC_TM1"/>
    <property type="match status" value="1"/>
</dbReference>
<feature type="transmembrane region" description="Helical" evidence="9">
    <location>
        <begin position="144"/>
        <end position="164"/>
    </location>
</feature>
<dbReference type="KEGG" id="schv:BRCON_1317"/>
<dbReference type="InterPro" id="IPR035906">
    <property type="entry name" value="MetI-like_sf"/>
</dbReference>
<dbReference type="Pfam" id="PF00528">
    <property type="entry name" value="BPD_transp_1"/>
    <property type="match status" value="1"/>
</dbReference>
<dbReference type="InterPro" id="IPR050901">
    <property type="entry name" value="BP-dep_ABC_trans_perm"/>
</dbReference>
<evidence type="ECO:0000256" key="9">
    <source>
        <dbReference type="RuleBase" id="RU363032"/>
    </source>
</evidence>
<dbReference type="SUPFAM" id="SSF161098">
    <property type="entry name" value="MetI-like"/>
    <property type="match status" value="1"/>
</dbReference>
<evidence type="ECO:0000256" key="8">
    <source>
        <dbReference type="ARBA" id="ARBA00023136"/>
    </source>
</evidence>
<dbReference type="PANTHER" id="PTHR32243:SF50">
    <property type="entry name" value="MALTOSE_MALTODEXTRIN TRANSPORT SYSTEM PERMEASE PROTEIN MALG"/>
    <property type="match status" value="1"/>
</dbReference>
<keyword evidence="8 9" id="KW-0472">Membrane</keyword>
<comment type="similarity">
    <text evidence="2">Belongs to the binding-protein-dependent transport system permease family. MalFG subfamily.</text>
</comment>
<evidence type="ECO:0000259" key="10">
    <source>
        <dbReference type="PROSITE" id="PS50928"/>
    </source>
</evidence>
<dbReference type="PANTHER" id="PTHR32243">
    <property type="entry name" value="MALTOSE TRANSPORT SYSTEM PERMEASE-RELATED"/>
    <property type="match status" value="1"/>
</dbReference>
<evidence type="ECO:0000256" key="6">
    <source>
        <dbReference type="ARBA" id="ARBA00022692"/>
    </source>
</evidence>